<evidence type="ECO:0000256" key="2">
    <source>
        <dbReference type="ARBA" id="ARBA00023125"/>
    </source>
</evidence>
<reference evidence="7 8" key="1">
    <citation type="submission" date="2024-09" db="EMBL/GenBank/DDBJ databases">
        <authorList>
            <person name="Sun Q."/>
            <person name="Mori K."/>
        </authorList>
    </citation>
    <scope>NUCLEOTIDE SEQUENCE [LARGE SCALE GENOMIC DNA]</scope>
    <source>
        <strain evidence="7 8">JCM 3323</strain>
    </source>
</reference>
<dbReference type="PRINTS" id="PR00455">
    <property type="entry name" value="HTHTETR"/>
</dbReference>
<feature type="DNA-binding region" description="H-T-H motif" evidence="4">
    <location>
        <begin position="60"/>
        <end position="79"/>
    </location>
</feature>
<dbReference type="EMBL" id="JBHMCE010000017">
    <property type="protein sequence ID" value="MFB9533305.1"/>
    <property type="molecule type" value="Genomic_DNA"/>
</dbReference>
<name>A0ABV5QCT8_9ACTN</name>
<dbReference type="Gene3D" id="1.10.10.60">
    <property type="entry name" value="Homeodomain-like"/>
    <property type="match status" value="1"/>
</dbReference>
<evidence type="ECO:0000313" key="7">
    <source>
        <dbReference type="EMBL" id="MFB9533305.1"/>
    </source>
</evidence>
<dbReference type="Gene3D" id="1.10.357.10">
    <property type="entry name" value="Tetracycline Repressor, domain 2"/>
    <property type="match status" value="1"/>
</dbReference>
<dbReference type="InterPro" id="IPR050109">
    <property type="entry name" value="HTH-type_TetR-like_transc_reg"/>
</dbReference>
<gene>
    <name evidence="7" type="ORF">ACFFRN_42445</name>
</gene>
<organism evidence="7 8">
    <name type="scientific">Nonomuraea roseola</name>
    <dbReference type="NCBI Taxonomy" id="46179"/>
    <lineage>
        <taxon>Bacteria</taxon>
        <taxon>Bacillati</taxon>
        <taxon>Actinomycetota</taxon>
        <taxon>Actinomycetes</taxon>
        <taxon>Streptosporangiales</taxon>
        <taxon>Streptosporangiaceae</taxon>
        <taxon>Nonomuraea</taxon>
    </lineage>
</organism>
<dbReference type="Pfam" id="PF16859">
    <property type="entry name" value="TetR_C_11"/>
    <property type="match status" value="1"/>
</dbReference>
<dbReference type="InterPro" id="IPR011075">
    <property type="entry name" value="TetR_C"/>
</dbReference>
<dbReference type="RefSeq" id="WP_346122534.1">
    <property type="nucleotide sequence ID" value="NZ_BAAAXC010000013.1"/>
</dbReference>
<dbReference type="InterPro" id="IPR009057">
    <property type="entry name" value="Homeodomain-like_sf"/>
</dbReference>
<evidence type="ECO:0000256" key="4">
    <source>
        <dbReference type="PROSITE-ProRule" id="PRU00335"/>
    </source>
</evidence>
<protein>
    <submittedName>
        <fullName evidence="7">TetR/AcrR family transcriptional regulator</fullName>
    </submittedName>
</protein>
<dbReference type="SUPFAM" id="SSF48498">
    <property type="entry name" value="Tetracyclin repressor-like, C-terminal domain"/>
    <property type="match status" value="1"/>
</dbReference>
<evidence type="ECO:0000313" key="8">
    <source>
        <dbReference type="Proteomes" id="UP001589646"/>
    </source>
</evidence>
<evidence type="ECO:0000256" key="5">
    <source>
        <dbReference type="SAM" id="MobiDB-lite"/>
    </source>
</evidence>
<evidence type="ECO:0000256" key="1">
    <source>
        <dbReference type="ARBA" id="ARBA00023015"/>
    </source>
</evidence>
<sequence>MDGRIAGERGADGAQAAERRADGGTTRDSGASRRRGSKLEDAILDAAWEVLVEHGYHGFTYEAVAARAGTSRPVLYRRWPRRDDLLLATLTKFWQPIAVPDTGSLREDAIGFLRNADADRAGMITLMSVQLVDYFRDTGTSLSELRDTLLPPGQATAFETIVARAVERGELPDVPRASRVVNLPLDLLRHDMFMTMRPVSGESIVEIVDEVWLPLLGVPGAPSASPAPAPPA</sequence>
<feature type="region of interest" description="Disordered" evidence="5">
    <location>
        <begin position="1"/>
        <end position="35"/>
    </location>
</feature>
<evidence type="ECO:0000259" key="6">
    <source>
        <dbReference type="PROSITE" id="PS50977"/>
    </source>
</evidence>
<feature type="compositionally biased region" description="Basic and acidic residues" evidence="5">
    <location>
        <begin position="1"/>
        <end position="22"/>
    </location>
</feature>
<proteinExistence type="predicted"/>
<keyword evidence="2 4" id="KW-0238">DNA-binding</keyword>
<feature type="domain" description="HTH tetR-type" evidence="6">
    <location>
        <begin position="37"/>
        <end position="97"/>
    </location>
</feature>
<dbReference type="PROSITE" id="PS50977">
    <property type="entry name" value="HTH_TETR_2"/>
    <property type="match status" value="1"/>
</dbReference>
<dbReference type="PANTHER" id="PTHR30055">
    <property type="entry name" value="HTH-TYPE TRANSCRIPTIONAL REGULATOR RUTR"/>
    <property type="match status" value="1"/>
</dbReference>
<dbReference type="Pfam" id="PF00440">
    <property type="entry name" value="TetR_N"/>
    <property type="match status" value="1"/>
</dbReference>
<dbReference type="InterPro" id="IPR001647">
    <property type="entry name" value="HTH_TetR"/>
</dbReference>
<keyword evidence="1" id="KW-0805">Transcription regulation</keyword>
<dbReference type="Proteomes" id="UP001589646">
    <property type="component" value="Unassembled WGS sequence"/>
</dbReference>
<dbReference type="InterPro" id="IPR036271">
    <property type="entry name" value="Tet_transcr_reg_TetR-rel_C_sf"/>
</dbReference>
<keyword evidence="3" id="KW-0804">Transcription</keyword>
<comment type="caution">
    <text evidence="7">The sequence shown here is derived from an EMBL/GenBank/DDBJ whole genome shotgun (WGS) entry which is preliminary data.</text>
</comment>
<dbReference type="SUPFAM" id="SSF46689">
    <property type="entry name" value="Homeodomain-like"/>
    <property type="match status" value="1"/>
</dbReference>
<evidence type="ECO:0000256" key="3">
    <source>
        <dbReference type="ARBA" id="ARBA00023163"/>
    </source>
</evidence>
<dbReference type="PANTHER" id="PTHR30055:SF148">
    <property type="entry name" value="TETR-FAMILY TRANSCRIPTIONAL REGULATOR"/>
    <property type="match status" value="1"/>
</dbReference>
<keyword evidence="8" id="KW-1185">Reference proteome</keyword>
<accession>A0ABV5QCT8</accession>